<protein>
    <submittedName>
        <fullName evidence="3">Uncharacterized protein LOC111136309 isoform X1</fullName>
    </submittedName>
</protein>
<feature type="transmembrane region" description="Helical" evidence="1">
    <location>
        <begin position="128"/>
        <end position="151"/>
    </location>
</feature>
<evidence type="ECO:0000256" key="1">
    <source>
        <dbReference type="SAM" id="Phobius"/>
    </source>
</evidence>
<keyword evidence="1" id="KW-1133">Transmembrane helix</keyword>
<proteinExistence type="predicted"/>
<dbReference type="Proteomes" id="UP000694844">
    <property type="component" value="Chromosome 5"/>
</dbReference>
<organism evidence="2 3">
    <name type="scientific">Crassostrea virginica</name>
    <name type="common">Eastern oyster</name>
    <dbReference type="NCBI Taxonomy" id="6565"/>
    <lineage>
        <taxon>Eukaryota</taxon>
        <taxon>Metazoa</taxon>
        <taxon>Spiralia</taxon>
        <taxon>Lophotrochozoa</taxon>
        <taxon>Mollusca</taxon>
        <taxon>Bivalvia</taxon>
        <taxon>Autobranchia</taxon>
        <taxon>Pteriomorphia</taxon>
        <taxon>Ostreida</taxon>
        <taxon>Ostreoidea</taxon>
        <taxon>Ostreidae</taxon>
        <taxon>Crassostrea</taxon>
    </lineage>
</organism>
<keyword evidence="1" id="KW-0812">Transmembrane</keyword>
<accession>A0A8B8ES47</accession>
<evidence type="ECO:0000313" key="3">
    <source>
        <dbReference type="RefSeq" id="XP_022342775.1"/>
    </source>
</evidence>
<dbReference type="KEGG" id="cvn:111136309"/>
<dbReference type="AlphaFoldDB" id="A0A8B8ES47"/>
<evidence type="ECO:0000313" key="2">
    <source>
        <dbReference type="Proteomes" id="UP000694844"/>
    </source>
</evidence>
<keyword evidence="2" id="KW-1185">Reference proteome</keyword>
<dbReference type="RefSeq" id="XP_022342775.1">
    <property type="nucleotide sequence ID" value="XM_022487067.1"/>
</dbReference>
<dbReference type="GeneID" id="111136309"/>
<sequence length="552" mass="64004">MMSKFSCKEIVEACPDTKEDWEARAKIANCGYDEKIRYHCLPDSLGRKWEKCMDKTLIDKGNCPMLTTDDYIDWKPCTKILETSCPNSSFVSNEVYKYPLCFDVNTPAINQTSTDNLVQSFDGLSPGLIIGILVPVLLIIAAAFLFLVIIIQRKRESATVERIIKDMNATRPLLEDQTEEIKRRIVNEGVSLLLKENVKSIFVIGAIGNLITSTARFILDASAIRMGWESKQCQFPEVPTSVNDNTVVFVYGWFGLWHDDLCSQDDAKEVCEKLCKLLENDKLKLIIAMRSDTYSKYETELINYGPLFRNKVDLSNEKLLDDYLNCFKGLKDSCIITQCQCHYLTEEMLRKGKDELIGMPLKVEIISKYHEHCLLQSYCDDWDILTAMTAHFKYLEKKERPIYEWIMYICLKGHFSRSESFDKDLVNKVQFQIKMSSFDEHYGQLRKYIRVWFSDPQNVSAQYVFWHPFIYTSAFHYLYKKDKTIVMNYCNVNAILQLVRPSSYMNKGTSSYIEVSAGEANVDSLRKRLRKLGILNKYKDHPLLKDTEKNDQ</sequence>
<name>A0A8B8ES47_CRAVI</name>
<reference evidence="3" key="1">
    <citation type="submission" date="2025-08" db="UniProtKB">
        <authorList>
            <consortium name="RefSeq"/>
        </authorList>
    </citation>
    <scope>IDENTIFICATION</scope>
    <source>
        <tissue evidence="3">Whole sample</tissue>
    </source>
</reference>
<gene>
    <name evidence="3" type="primary">LOC111136309</name>
</gene>
<keyword evidence="1" id="KW-0472">Membrane</keyword>